<feature type="transmembrane region" description="Helical" evidence="1">
    <location>
        <begin position="227"/>
        <end position="245"/>
    </location>
</feature>
<dbReference type="AlphaFoldDB" id="A0A565A405"/>
<reference evidence="2" key="1">
    <citation type="submission" date="2016-07" db="EMBL/GenBank/DDBJ databases">
        <authorList>
            <consortium name="Pathogen Informatics"/>
        </authorList>
    </citation>
    <scope>NUCLEOTIDE SEQUENCE</scope>
</reference>
<proteinExistence type="predicted"/>
<dbReference type="VEuPathDB" id="PlasmoDB:PVX_057690"/>
<dbReference type="EMBL" id="FLZR02000005">
    <property type="protein sequence ID" value="VUZ99528.1"/>
    <property type="molecule type" value="Genomic_DNA"/>
</dbReference>
<evidence type="ECO:0000313" key="2">
    <source>
        <dbReference type="EMBL" id="VUZ99528.1"/>
    </source>
</evidence>
<protein>
    <submittedName>
        <fullName evidence="2">VIR protein</fullName>
    </submittedName>
</protein>
<sequence length="301" mass="35617">MEPPVEDEKYDFADIFPTCKYYFDRETKNLNGEYMHNCISISRQLHNDVNREFLQPCQKLIQYLKYIKKESSTGNHIQSCKYFSYILKNELRSFNNTCNGTKECYNKIHKTYEETSHGIDVCKDHIEEINETIFKKFQNLDSLYDIFYKFTSTQGEEDNGKCALGKTCSEQYYTLINICDQNSNIGFCKALDKFKDTYNMHMKDGSQCDKVPRYLYSPFGTEKRRTFSISLITIFAMSTILFTVYKFTPAYSWLHSILRRKNNIQNDLYEESRDLKNNADIKKFNSRNIPLNIQYHSSENS</sequence>
<dbReference type="VEuPathDB" id="PlasmoDB:PVP01_0002430"/>
<name>A0A565A405_PLAVI</name>
<dbReference type="VEuPathDB" id="PlasmoDB:PVW1_000009500"/>
<dbReference type="OrthoDB" id="383056at2759"/>
<gene>
    <name evidence="2" type="ORF">PVP01_0002430</name>
</gene>
<keyword evidence="1" id="KW-0812">Transmembrane</keyword>
<evidence type="ECO:0000256" key="1">
    <source>
        <dbReference type="SAM" id="Phobius"/>
    </source>
</evidence>
<keyword evidence="1" id="KW-1133">Transmembrane helix</keyword>
<dbReference type="Proteomes" id="UP000220605">
    <property type="component" value="Unassembled WGS sequence"/>
</dbReference>
<accession>A0A565A405</accession>
<dbReference type="VEuPathDB" id="PlasmoDB:PVPAM_050007700"/>
<keyword evidence="1" id="KW-0472">Membrane</keyword>
<organism evidence="2">
    <name type="scientific">Plasmodium vivax</name>
    <name type="common">malaria parasite P. vivax</name>
    <dbReference type="NCBI Taxonomy" id="5855"/>
    <lineage>
        <taxon>Eukaryota</taxon>
        <taxon>Sar</taxon>
        <taxon>Alveolata</taxon>
        <taxon>Apicomplexa</taxon>
        <taxon>Aconoidasida</taxon>
        <taxon>Haemosporida</taxon>
        <taxon>Plasmodiidae</taxon>
        <taxon>Plasmodium</taxon>
        <taxon>Plasmodium (Plasmodium)</taxon>
    </lineage>
</organism>